<dbReference type="InterPro" id="IPR050491">
    <property type="entry name" value="AmpC-like"/>
</dbReference>
<reference evidence="4 5" key="1">
    <citation type="submission" date="2020-03" db="EMBL/GenBank/DDBJ databases">
        <title>Genomic Encyclopedia of Type Strains, Phase IV (KMG-IV): sequencing the most valuable type-strain genomes for metagenomic binning, comparative biology and taxonomic classification.</title>
        <authorList>
            <person name="Goeker M."/>
        </authorList>
    </citation>
    <scope>NUCLEOTIDE SEQUENCE [LARGE SCALE GENOMIC DNA]</scope>
    <source>
        <strain evidence="4 5">DSM 19867</strain>
    </source>
</reference>
<dbReference type="AlphaFoldDB" id="A0A846N2Q5"/>
<evidence type="ECO:0000259" key="3">
    <source>
        <dbReference type="Pfam" id="PF00144"/>
    </source>
</evidence>
<proteinExistence type="predicted"/>
<comment type="subcellular location">
    <subcellularLocation>
        <location evidence="1">Membrane</location>
    </subcellularLocation>
</comment>
<gene>
    <name evidence="4" type="ORF">FHS83_003334</name>
</gene>
<dbReference type="Pfam" id="PF00144">
    <property type="entry name" value="Beta-lactamase"/>
    <property type="match status" value="1"/>
</dbReference>
<organism evidence="4 5">
    <name type="scientific">Rhizomicrobium palustre</name>
    <dbReference type="NCBI Taxonomy" id="189966"/>
    <lineage>
        <taxon>Bacteria</taxon>
        <taxon>Pseudomonadati</taxon>
        <taxon>Pseudomonadota</taxon>
        <taxon>Alphaproteobacteria</taxon>
        <taxon>Micropepsales</taxon>
        <taxon>Micropepsaceae</taxon>
        <taxon>Rhizomicrobium</taxon>
    </lineage>
</organism>
<dbReference type="GO" id="GO:0016020">
    <property type="term" value="C:membrane"/>
    <property type="evidence" value="ECO:0007669"/>
    <property type="project" value="UniProtKB-SubCell"/>
</dbReference>
<name>A0A846N2Q5_9PROT</name>
<dbReference type="InterPro" id="IPR001466">
    <property type="entry name" value="Beta-lactam-related"/>
</dbReference>
<dbReference type="Proteomes" id="UP000570514">
    <property type="component" value="Unassembled WGS sequence"/>
</dbReference>
<comment type="caution">
    <text evidence="4">The sequence shown here is derived from an EMBL/GenBank/DDBJ whole genome shotgun (WGS) entry which is preliminary data.</text>
</comment>
<evidence type="ECO:0000313" key="4">
    <source>
        <dbReference type="EMBL" id="NIK90016.1"/>
    </source>
</evidence>
<accession>A0A846N2Q5</accession>
<sequence length="440" mass="46971">MAAQPSAKSWLQRWLAAFNAPDIATYAAFVKTNIPDLAPYIDEDLGVREASGGYDLLRSEETGAGEITAFVRDHNWGRFSKVVLSLDTHGISDVRFSGATDPREAVLPRLGKAAGLKMLHAKLTTEATAKRFSGTVLIAQKDHVVMREAYGSVAGMRDPAASPNTRYCIGSMGKMFTAVGILQLVQRGRLQLTDTVGKLLSDYPDTSIARTVTVEHLLTHTGGTGDFFGPEYDRHAGELRTPADFIRIFGRVEPAFPAGTRWGYSNLGFILLGAILERVSGTSWDAYLAENVFRKADMSETGPLATKENTAIPQVGAAQTGLKPLPYYVGLPAGGGYSKVDDLNNFAMALAAGALLDARHLALLTTAKVSAGSRNWSLGLTVAARNGASFYGHGGSAPGVNADFAVYPRSGYTVIVLSNRGHPHAANPADFIGARLPDRT</sequence>
<dbReference type="RefSeq" id="WP_167084204.1">
    <property type="nucleotide sequence ID" value="NZ_BAAADC010000001.1"/>
</dbReference>
<keyword evidence="2" id="KW-0472">Membrane</keyword>
<dbReference type="SUPFAM" id="SSF56601">
    <property type="entry name" value="beta-lactamase/transpeptidase-like"/>
    <property type="match status" value="1"/>
</dbReference>
<dbReference type="PANTHER" id="PTHR46825:SF11">
    <property type="entry name" value="PENICILLIN-BINDING PROTEIN 4"/>
    <property type="match status" value="1"/>
</dbReference>
<dbReference type="Gene3D" id="3.40.710.10">
    <property type="entry name" value="DD-peptidase/beta-lactamase superfamily"/>
    <property type="match status" value="1"/>
</dbReference>
<evidence type="ECO:0000256" key="1">
    <source>
        <dbReference type="ARBA" id="ARBA00004370"/>
    </source>
</evidence>
<evidence type="ECO:0000313" key="5">
    <source>
        <dbReference type="Proteomes" id="UP000570514"/>
    </source>
</evidence>
<evidence type="ECO:0000256" key="2">
    <source>
        <dbReference type="ARBA" id="ARBA00023136"/>
    </source>
</evidence>
<protein>
    <submittedName>
        <fullName evidence="4">CubicO group peptidase (Beta-lactamase class C family)</fullName>
    </submittedName>
</protein>
<keyword evidence="5" id="KW-1185">Reference proteome</keyword>
<dbReference type="InterPro" id="IPR012338">
    <property type="entry name" value="Beta-lactam/transpept-like"/>
</dbReference>
<dbReference type="PANTHER" id="PTHR46825">
    <property type="entry name" value="D-ALANYL-D-ALANINE-CARBOXYPEPTIDASE/ENDOPEPTIDASE AMPH"/>
    <property type="match status" value="1"/>
</dbReference>
<feature type="domain" description="Beta-lactamase-related" evidence="3">
    <location>
        <begin position="128"/>
        <end position="431"/>
    </location>
</feature>
<dbReference type="EMBL" id="JAASRM010000001">
    <property type="protein sequence ID" value="NIK90016.1"/>
    <property type="molecule type" value="Genomic_DNA"/>
</dbReference>